<protein>
    <recommendedName>
        <fullName evidence="3">DUF2332 domain-containing protein</fullName>
    </recommendedName>
</protein>
<gene>
    <name evidence="1" type="ORF">AWL63_02605</name>
</gene>
<dbReference type="STRING" id="1560345.AWL63_02605"/>
<dbReference type="PIRSF" id="PIRSF012608">
    <property type="entry name" value="UCP012608"/>
    <property type="match status" value="1"/>
</dbReference>
<dbReference type="EMBL" id="CP014168">
    <property type="protein sequence ID" value="AOH86458.1"/>
    <property type="molecule type" value="Genomic_DNA"/>
</dbReference>
<proteinExistence type="predicted"/>
<reference evidence="1 2" key="1">
    <citation type="submission" date="2016-01" db="EMBL/GenBank/DDBJ databases">
        <title>Complete genome and mega plasmid sequence of Sphingomonas panacis DCY99 elicits systemic resistance in rice to Xanthomonas oryzae.</title>
        <authorList>
            <person name="Kim Y.J."/>
            <person name="Yang D.C."/>
            <person name="Sing P."/>
        </authorList>
    </citation>
    <scope>NUCLEOTIDE SEQUENCE [LARGE SCALE GENOMIC DNA]</scope>
    <source>
        <strain evidence="1 2">DCY99</strain>
    </source>
</reference>
<dbReference type="InterPro" id="IPR011200">
    <property type="entry name" value="UCP012608"/>
</dbReference>
<dbReference type="KEGG" id="span:AWL63_02605"/>
<evidence type="ECO:0000313" key="1">
    <source>
        <dbReference type="EMBL" id="AOH86458.1"/>
    </source>
</evidence>
<dbReference type="OrthoDB" id="7666987at2"/>
<sequence>MADEAANRQAFVIQQHFCEAMGAPITARICAALAVSLDRSTRTGARILDWLGEPTTDALPLRTVGGLHALDLAGRAPELNRVFAGAVVAPEAVRAVLRTAFAAHDGALLPWLDGPPQTNEAGRSAVLMTGLIEVTRRHGLPLDLLEIGSSAGLNLLIDRFRFDLGGVGVGPADSPVVIRPDWRGAPPAAGVAGAIRSVHGVEIAPVDVRDPAAADRLRAYVWADNPDRMERLTRAIDMIRAEPVALEQGDAADWVEARLAEPQPAGVVRVLMHSVVWQYLGAERQARITAAMAGAAARATPERPLAWVRMEPDRVISEQQLWVQSWPGHGEPVKLARAQAHGAWIEPSPRSC</sequence>
<evidence type="ECO:0008006" key="3">
    <source>
        <dbReference type="Google" id="ProtNLM"/>
    </source>
</evidence>
<name>A0A1B3ZGA3_9SPHN</name>
<evidence type="ECO:0000313" key="2">
    <source>
        <dbReference type="Proteomes" id="UP000094256"/>
    </source>
</evidence>
<dbReference type="Proteomes" id="UP000094256">
    <property type="component" value="Chromosome"/>
</dbReference>
<accession>A0A1B3ZGA3</accession>
<dbReference type="AlphaFoldDB" id="A0A1B3ZGA3"/>
<dbReference type="RefSeq" id="WP_069206967.1">
    <property type="nucleotide sequence ID" value="NZ_CP014168.1"/>
</dbReference>
<organism evidence="1 2">
    <name type="scientific">Sphingomonas panacis</name>
    <dbReference type="NCBI Taxonomy" id="1560345"/>
    <lineage>
        <taxon>Bacteria</taxon>
        <taxon>Pseudomonadati</taxon>
        <taxon>Pseudomonadota</taxon>
        <taxon>Alphaproteobacteria</taxon>
        <taxon>Sphingomonadales</taxon>
        <taxon>Sphingomonadaceae</taxon>
        <taxon>Sphingomonas</taxon>
    </lineage>
</organism>
<keyword evidence="2" id="KW-1185">Reference proteome</keyword>
<dbReference type="Pfam" id="PF10094">
    <property type="entry name" value="DUF2332"/>
    <property type="match status" value="1"/>
</dbReference>